<dbReference type="InterPro" id="IPR013783">
    <property type="entry name" value="Ig-like_fold"/>
</dbReference>
<dbReference type="EMBL" id="QRQE01000016">
    <property type="protein sequence ID" value="RHM76964.1"/>
    <property type="molecule type" value="Genomic_DNA"/>
</dbReference>
<dbReference type="Proteomes" id="UP001212160">
    <property type="component" value="Unassembled WGS sequence"/>
</dbReference>
<feature type="signal peptide" evidence="6">
    <location>
        <begin position="1"/>
        <end position="26"/>
    </location>
</feature>
<feature type="region of interest" description="Disordered" evidence="4">
    <location>
        <begin position="148"/>
        <end position="183"/>
    </location>
</feature>
<reference evidence="9" key="2">
    <citation type="submission" date="2023-01" db="EMBL/GenBank/DDBJ databases">
        <title>Human gut microbiome strain richness.</title>
        <authorList>
            <person name="Chen-Liaw A."/>
        </authorList>
    </citation>
    <scope>NUCLEOTIDE SEQUENCE</scope>
    <source>
        <strain evidence="9">RTP21484st1_H11_RTP21484_190118</strain>
    </source>
</reference>
<evidence type="ECO:0000256" key="4">
    <source>
        <dbReference type="SAM" id="MobiDB-lite"/>
    </source>
</evidence>
<feature type="domain" description="SpaA-like prealbumin fold" evidence="7">
    <location>
        <begin position="1363"/>
        <end position="1454"/>
    </location>
</feature>
<evidence type="ECO:0000313" key="9">
    <source>
        <dbReference type="EMBL" id="MDB8686280.1"/>
    </source>
</evidence>
<organism evidence="10 11">
    <name type="scientific">Mediterraneibacter gnavus</name>
    <name type="common">Ruminococcus gnavus</name>
    <dbReference type="NCBI Taxonomy" id="33038"/>
    <lineage>
        <taxon>Bacteria</taxon>
        <taxon>Bacillati</taxon>
        <taxon>Bacillota</taxon>
        <taxon>Clostridia</taxon>
        <taxon>Lachnospirales</taxon>
        <taxon>Lachnospiraceae</taxon>
        <taxon>Mediterraneibacter</taxon>
    </lineage>
</organism>
<sequence length="1802" mass="201410">MKKIKRNRILAGTLAFLISFSTIGNAGSVLAAETDTETSVTAETSSGELEETETPMLDEVMDQLTEDEIVTVEELSLEAGTEIDLSKDFSGIQYNTEKVKLTFEKAETQEGKAFDYQKPGNYYAKYYAEPVSGNPSYQVIRKVIVREKEPETSAKDSSGSQNPSDDKGSDDEESDSEEEQRVDIAELGTENGVFLSVVPSSMEKAREDVSLVQGERIWYPSDLGYYYTCYFYVNGKIAYCIESSMDSPPSGDYVAGIYESNLNLQKVLYYGYGGPGDLTGSYLNGYSNDMKYIMTHLAASYCYAGADVAFTGCTQSGLEKYGVMNYINYLCGQETPPTAALELSSTHENAYLEGDIQRTKNMTLKGDHRNYVTLPLPANVTYHSTAGATQTGGNVKIYGGTTFWFTAPKMSVSGTWNTGKLTGQIGSQWKTLVVSTGNDTQDIGYGDFYEESANNVSFSVTWKEFAKVKVIKEDAKTNVKLAGAVFGLYSDKGCTKLIIEMPPTDENGATEVEVEKTQDTIYLKEISVPAGYKLNTKSFNVNLETGKTVTTTVTNEEQKGKIIIHKTGEVLTGISGSEGDIDFTYTESSYAGAKYKIYAAEDIYSQDKKTKIHKNGELIAELETGEDGSCTSGLLYLGKYRVVEEQAPGNLVIGKTEEERTQYVTLKYAGQTVELSQEEVAYRNERPEIEVNVVKKSINDGVTLEGAVFGLYSGEDIHAQDGSLLVAKDTLIQRGTSDKEGNVMFTADLPINHKYYIKEIQAPDLYYMSSQIYTFTYSYKNDSTYTYTFTHEFENKEVRGEVHVKKIDKDTNDSVSQGNASLDGAVYGLYAAEDIVYPNKKSGIVHRKDELVAQGTIQDGKLDFTKLYLGKYYVKEITPGAGYLLDETKYPVTVDYEGQNVEIVHRDVTVKETVKKQAFQLIKISEDGDQTETDLVEGAGFKVFLISDLSGVKDGSLKPSGEDFVPEDFIGYDYAKDKTASYWENGKEIHVPELFTDKKGYVCSPELPYGKYVVFESTTPENLQTVNPFLVTIDEDSREPQTWRVFDDRPIQFYFKIIKKDNQTGNPVLNNSAYYKIFDVDKKEYVEMKVRYPKPETISVFQTNEEGYLQTPEQLKCGTYRIEEVQAPESFVKVGEEKKLVKDQKEIPLNEVTLGGNYEDAPKDSITITVDSNTAHEVDEGTGKYIIVVEQPNDEAVGSLTLHKKGDILIGADKKEEQLVTKIRNGFAKIVNKVSSFFTGEDMMELSMGYDFTYENSGLEGVEFELRAAETIYSPDGQKDEDGNRLVRFEKDGLVAKIITDKEGKAVVNNLPIGKYYLKETKAGQNCVLDPEKKEFEIKYHGQETAVDYVTMDLTNKRQKIEMELLKKDAVSEKPLEGVVFALFAEEDILNAAGEVIVEKDSLIEMAVSDKEGKVQFQSDLPHGKYYVMEVEEKPGYLPYEEVIHFDASYSNPEIEVIELSREVENQPTITDFTKTDLTTSEEVEGAKMQILDMEGNLIEEWTSTNEPHRIYALAPGKYILHEEQAPTENGYVRAEDVEFVVELTGEVQKVEMKDDHTKVSISKTDITTGEEIDGAKLQIIDKEGNVVEEWVSGEEHLIEYLPVGEYILHEETAPEGYVIANDVKFVVEETGEIQKVEMQDERAMGRLKIRKTEEGSKKTLEGVEFTLTEKESGKEVAKLVTDKNGETVSELLPIAKYEEGKMKEPIVYVLKETKALEGYEKSEETYEIVFEYEDGQTPIIEVLKEITNKAIPDTPGTPIEHGPKTGDDTNILLLIGGCLLSGSIAGLAFWRSRKRKKKQTE</sequence>
<feature type="domain" description="SpaA-like prealbumin fold" evidence="7">
    <location>
        <begin position="467"/>
        <end position="556"/>
    </location>
</feature>
<dbReference type="Pfam" id="PF17802">
    <property type="entry name" value="SpaA"/>
    <property type="match status" value="10"/>
</dbReference>
<feature type="domain" description="SpaA-like prealbumin fold" evidence="7">
    <location>
        <begin position="1559"/>
        <end position="1642"/>
    </location>
</feature>
<evidence type="ECO:0000256" key="3">
    <source>
        <dbReference type="ARBA" id="ARBA00022729"/>
    </source>
</evidence>
<evidence type="ECO:0000313" key="11">
    <source>
        <dbReference type="Proteomes" id="UP000285610"/>
    </source>
</evidence>
<feature type="domain" description="SpaA-like prealbumin fold" evidence="7">
    <location>
        <begin position="1055"/>
        <end position="1138"/>
    </location>
</feature>
<evidence type="ECO:0000259" key="8">
    <source>
        <dbReference type="Pfam" id="PF20610"/>
    </source>
</evidence>
<evidence type="ECO:0000259" key="7">
    <source>
        <dbReference type="Pfam" id="PF17802"/>
    </source>
</evidence>
<feature type="domain" description="SpaA-like prealbumin fold" evidence="7">
    <location>
        <begin position="801"/>
        <end position="904"/>
    </location>
</feature>
<feature type="transmembrane region" description="Helical" evidence="5">
    <location>
        <begin position="1772"/>
        <end position="1791"/>
    </location>
</feature>
<evidence type="ECO:0000256" key="5">
    <source>
        <dbReference type="SAM" id="Phobius"/>
    </source>
</evidence>
<dbReference type="Pfam" id="PF20610">
    <property type="entry name" value="TED_2"/>
    <property type="match status" value="1"/>
</dbReference>
<feature type="domain" description="SpaA-like prealbumin fold" evidence="7">
    <location>
        <begin position="1473"/>
        <end position="1556"/>
    </location>
</feature>
<reference evidence="10 11" key="1">
    <citation type="submission" date="2018-08" db="EMBL/GenBank/DDBJ databases">
        <title>A genome reference for cultivated species of the human gut microbiota.</title>
        <authorList>
            <person name="Zou Y."/>
            <person name="Xue W."/>
            <person name="Luo G."/>
        </authorList>
    </citation>
    <scope>NUCLEOTIDE SEQUENCE [LARGE SCALE GENOMIC DNA]</scope>
    <source>
        <strain evidence="10 11">AF33-12</strain>
    </source>
</reference>
<dbReference type="PANTHER" id="PTHR36108:SF13">
    <property type="entry name" value="COLOSSIN-B-RELATED"/>
    <property type="match status" value="1"/>
</dbReference>
<feature type="compositionally biased region" description="Acidic residues" evidence="4">
    <location>
        <begin position="168"/>
        <end position="178"/>
    </location>
</feature>
<evidence type="ECO:0000256" key="6">
    <source>
        <dbReference type="SAM" id="SignalP"/>
    </source>
</evidence>
<accession>A0A415SA05</accession>
<dbReference type="Proteomes" id="UP000285610">
    <property type="component" value="Unassembled WGS sequence"/>
</dbReference>
<evidence type="ECO:0000256" key="1">
    <source>
        <dbReference type="ARBA" id="ARBA00007257"/>
    </source>
</evidence>
<proteinExistence type="inferred from homology"/>
<feature type="domain" description="SpaA-like prealbumin fold" evidence="7">
    <location>
        <begin position="929"/>
        <end position="1037"/>
    </location>
</feature>
<dbReference type="Gene3D" id="2.60.40.10">
    <property type="entry name" value="Immunoglobulins"/>
    <property type="match status" value="11"/>
</dbReference>
<evidence type="ECO:0000313" key="10">
    <source>
        <dbReference type="EMBL" id="RHM76964.1"/>
    </source>
</evidence>
<keyword evidence="3 6" id="KW-0732">Signal</keyword>
<dbReference type="EMBL" id="JAQMLA010000013">
    <property type="protein sequence ID" value="MDB8686280.1"/>
    <property type="molecule type" value="Genomic_DNA"/>
</dbReference>
<evidence type="ECO:0000256" key="2">
    <source>
        <dbReference type="ARBA" id="ARBA00022525"/>
    </source>
</evidence>
<dbReference type="InterPro" id="IPR046751">
    <property type="entry name" value="TED_2"/>
</dbReference>
<keyword evidence="5" id="KW-0812">Transmembrane</keyword>
<keyword evidence="5" id="KW-0472">Membrane</keyword>
<name>A0A415SA05_MEDGN</name>
<feature type="domain" description="Thioester" evidence="8">
    <location>
        <begin position="209"/>
        <end position="337"/>
    </location>
</feature>
<keyword evidence="5" id="KW-1133">Transmembrane helix</keyword>
<comment type="caution">
    <text evidence="10">The sequence shown here is derived from an EMBL/GenBank/DDBJ whole genome shotgun (WGS) entry which is preliminary data.</text>
</comment>
<dbReference type="RefSeq" id="WP_118444534.1">
    <property type="nucleotide sequence ID" value="NZ_JAQMLA010000013.1"/>
</dbReference>
<protein>
    <submittedName>
        <fullName evidence="10">LPXTG cell wall anchor domain-containing protein</fullName>
    </submittedName>
    <submittedName>
        <fullName evidence="9">SpaA isopeptide-forming pilin-related protein</fullName>
    </submittedName>
</protein>
<dbReference type="InterPro" id="IPR041033">
    <property type="entry name" value="SpaA_PFL_dom_1"/>
</dbReference>
<dbReference type="PANTHER" id="PTHR36108">
    <property type="entry name" value="COLOSSIN-B-RELATED"/>
    <property type="match status" value="1"/>
</dbReference>
<dbReference type="NCBIfam" id="TIGR01167">
    <property type="entry name" value="LPXTG_anchor"/>
    <property type="match status" value="1"/>
</dbReference>
<gene>
    <name evidence="10" type="ORF">DWZ50_07900</name>
    <name evidence="9" type="ORF">PNW85_06285</name>
</gene>
<feature type="domain" description="SpaA-like prealbumin fold" evidence="7">
    <location>
        <begin position="1646"/>
        <end position="1739"/>
    </location>
</feature>
<feature type="chain" id="PRO_5042714662" evidence="6">
    <location>
        <begin position="27"/>
        <end position="1802"/>
    </location>
</feature>
<comment type="similarity">
    <text evidence="1">Belongs to the serine-aspartate repeat-containing protein (SDr) family.</text>
</comment>
<keyword evidence="2" id="KW-0964">Secreted</keyword>
<feature type="domain" description="SpaA-like prealbumin fold" evidence="7">
    <location>
        <begin position="1256"/>
        <end position="1347"/>
    </location>
</feature>
<feature type="domain" description="SpaA-like prealbumin fold" evidence="7">
    <location>
        <begin position="691"/>
        <end position="789"/>
    </location>
</feature>